<protein>
    <submittedName>
        <fullName evidence="1">Glycosyl transferase</fullName>
    </submittedName>
</protein>
<dbReference type="GO" id="GO:0016740">
    <property type="term" value="F:transferase activity"/>
    <property type="evidence" value="ECO:0007669"/>
    <property type="project" value="UniProtKB-KW"/>
</dbReference>
<keyword evidence="2" id="KW-1185">Reference proteome</keyword>
<evidence type="ECO:0000313" key="1">
    <source>
        <dbReference type="EMBL" id="GEP45980.1"/>
    </source>
</evidence>
<sequence>MADFYQHSRLPTLHHLATPDANAREAELVEMTRERPVALLLPALHTEVTRPALPSILRQVSEVPYISEVVLSMNGMTEAQMHAAREKCREWLGDKPMSLLWNDGPQFEAVHHRVNGAHSPGKGANIWAGIAYLRAKGHQGIVISHDTDILNYGTSLLSKLCYPIAHPRLNYKFAKGYYSRVADRLYGRVTRLLIFPLIHAFQEVLGPQPLLEHLESFRYPLSGEFAADSTTVANFSIPSAWGLEIAMLCEVHRHLQVSEMCQVDIGFHYEHRHRQLEPGTVEPGLVSAAADVARCLAYQVLRESQERAAESLLRLVLERYKTRAAEWMNRYEHVALLNGLIYDRAEEGAAVAAFTEALEVLCTTVGTQGLLVPALRPTPDAVLRADPSLKQEIIAAAL</sequence>
<dbReference type="EMBL" id="BKAG01000065">
    <property type="protein sequence ID" value="GEP45980.1"/>
    <property type="molecule type" value="Genomic_DNA"/>
</dbReference>
<dbReference type="Gene3D" id="3.90.550.10">
    <property type="entry name" value="Spore Coat Polysaccharide Biosynthesis Protein SpsA, Chain A"/>
    <property type="match status" value="1"/>
</dbReference>
<reference evidence="1 2" key="1">
    <citation type="submission" date="2019-07" db="EMBL/GenBank/DDBJ databases">
        <title>Whole genome shotgun sequence of Brevifollis gellanilyticus NBRC 108608.</title>
        <authorList>
            <person name="Hosoyama A."/>
            <person name="Uohara A."/>
            <person name="Ohji S."/>
            <person name="Ichikawa N."/>
        </authorList>
    </citation>
    <scope>NUCLEOTIDE SEQUENCE [LARGE SCALE GENOMIC DNA]</scope>
    <source>
        <strain evidence="1 2">NBRC 108608</strain>
    </source>
</reference>
<dbReference type="RefSeq" id="WP_146855419.1">
    <property type="nucleotide sequence ID" value="NZ_BKAG01000065.1"/>
</dbReference>
<organism evidence="1 2">
    <name type="scientific">Brevifollis gellanilyticus</name>
    <dbReference type="NCBI Taxonomy" id="748831"/>
    <lineage>
        <taxon>Bacteria</taxon>
        <taxon>Pseudomonadati</taxon>
        <taxon>Verrucomicrobiota</taxon>
        <taxon>Verrucomicrobiia</taxon>
        <taxon>Verrucomicrobiales</taxon>
        <taxon>Verrucomicrobiaceae</taxon>
    </lineage>
</organism>
<dbReference type="AlphaFoldDB" id="A0A512MGW7"/>
<dbReference type="InterPro" id="IPR029044">
    <property type="entry name" value="Nucleotide-diphossugar_trans"/>
</dbReference>
<comment type="caution">
    <text evidence="1">The sequence shown here is derived from an EMBL/GenBank/DDBJ whole genome shotgun (WGS) entry which is preliminary data.</text>
</comment>
<gene>
    <name evidence="1" type="ORF">BGE01nite_52710</name>
</gene>
<accession>A0A512MGW7</accession>
<dbReference type="SUPFAM" id="SSF53448">
    <property type="entry name" value="Nucleotide-diphospho-sugar transferases"/>
    <property type="match status" value="1"/>
</dbReference>
<name>A0A512MGW7_9BACT</name>
<proteinExistence type="predicted"/>
<keyword evidence="1" id="KW-0808">Transferase</keyword>
<dbReference type="Proteomes" id="UP000321577">
    <property type="component" value="Unassembled WGS sequence"/>
</dbReference>
<dbReference type="OrthoDB" id="9477at2"/>
<evidence type="ECO:0000313" key="2">
    <source>
        <dbReference type="Proteomes" id="UP000321577"/>
    </source>
</evidence>